<feature type="compositionally biased region" description="Low complexity" evidence="1">
    <location>
        <begin position="47"/>
        <end position="61"/>
    </location>
</feature>
<dbReference type="AlphaFoldDB" id="A0A4Y2RFY4"/>
<keyword evidence="3" id="KW-1185">Reference proteome</keyword>
<reference evidence="2 3" key="1">
    <citation type="journal article" date="2019" name="Sci. Rep.">
        <title>Orb-weaving spider Araneus ventricosus genome elucidates the spidroin gene catalogue.</title>
        <authorList>
            <person name="Kono N."/>
            <person name="Nakamura H."/>
            <person name="Ohtoshi R."/>
            <person name="Moran D.A.P."/>
            <person name="Shinohara A."/>
            <person name="Yoshida Y."/>
            <person name="Fujiwara M."/>
            <person name="Mori M."/>
            <person name="Tomita M."/>
            <person name="Arakawa K."/>
        </authorList>
    </citation>
    <scope>NUCLEOTIDE SEQUENCE [LARGE SCALE GENOMIC DNA]</scope>
</reference>
<sequence length="84" mass="9018">MDPESTRSVEPPIIPGVCSQQPSFFFSPSLLPFLLIFPDPGMRRNPHGFQPPSGSGHSPPGKDQLIPTSRLISTLLSGPLVSSH</sequence>
<proteinExistence type="predicted"/>
<dbReference type="Proteomes" id="UP000499080">
    <property type="component" value="Unassembled WGS sequence"/>
</dbReference>
<evidence type="ECO:0000313" key="3">
    <source>
        <dbReference type="Proteomes" id="UP000499080"/>
    </source>
</evidence>
<comment type="caution">
    <text evidence="2">The sequence shown here is derived from an EMBL/GenBank/DDBJ whole genome shotgun (WGS) entry which is preliminary data.</text>
</comment>
<accession>A0A4Y2RFY4</accession>
<feature type="region of interest" description="Disordered" evidence="1">
    <location>
        <begin position="42"/>
        <end position="66"/>
    </location>
</feature>
<evidence type="ECO:0000256" key="1">
    <source>
        <dbReference type="SAM" id="MobiDB-lite"/>
    </source>
</evidence>
<gene>
    <name evidence="2" type="ORF">AVEN_194716_1</name>
</gene>
<name>A0A4Y2RFY4_ARAVE</name>
<dbReference type="EMBL" id="BGPR01016952">
    <property type="protein sequence ID" value="GBN74654.1"/>
    <property type="molecule type" value="Genomic_DNA"/>
</dbReference>
<protein>
    <submittedName>
        <fullName evidence="2">Uncharacterized protein</fullName>
    </submittedName>
</protein>
<evidence type="ECO:0000313" key="2">
    <source>
        <dbReference type="EMBL" id="GBN74654.1"/>
    </source>
</evidence>
<organism evidence="2 3">
    <name type="scientific">Araneus ventricosus</name>
    <name type="common">Orbweaver spider</name>
    <name type="synonym">Epeira ventricosa</name>
    <dbReference type="NCBI Taxonomy" id="182803"/>
    <lineage>
        <taxon>Eukaryota</taxon>
        <taxon>Metazoa</taxon>
        <taxon>Ecdysozoa</taxon>
        <taxon>Arthropoda</taxon>
        <taxon>Chelicerata</taxon>
        <taxon>Arachnida</taxon>
        <taxon>Araneae</taxon>
        <taxon>Araneomorphae</taxon>
        <taxon>Entelegynae</taxon>
        <taxon>Araneoidea</taxon>
        <taxon>Araneidae</taxon>
        <taxon>Araneus</taxon>
    </lineage>
</organism>